<evidence type="ECO:0000259" key="3">
    <source>
        <dbReference type="SMART" id="SM01274"/>
    </source>
</evidence>
<proteinExistence type="predicted"/>
<feature type="domain" description="Malic enzyme N-terminal" evidence="3">
    <location>
        <begin position="79"/>
        <end position="215"/>
    </location>
</feature>
<evidence type="ECO:0000259" key="2">
    <source>
        <dbReference type="SMART" id="SM00919"/>
    </source>
</evidence>
<dbReference type="InterPro" id="IPR051674">
    <property type="entry name" value="Malate_Decarboxylase"/>
</dbReference>
<name>A0A917TK96_9ACTN</name>
<organism evidence="4 5">
    <name type="scientific">Dactylosporangium sucinum</name>
    <dbReference type="NCBI Taxonomy" id="1424081"/>
    <lineage>
        <taxon>Bacteria</taxon>
        <taxon>Bacillati</taxon>
        <taxon>Actinomycetota</taxon>
        <taxon>Actinomycetes</taxon>
        <taxon>Micromonosporales</taxon>
        <taxon>Micromonosporaceae</taxon>
        <taxon>Dactylosporangium</taxon>
    </lineage>
</organism>
<dbReference type="Proteomes" id="UP000642070">
    <property type="component" value="Unassembled WGS sequence"/>
</dbReference>
<evidence type="ECO:0000313" key="5">
    <source>
        <dbReference type="Proteomes" id="UP000642070"/>
    </source>
</evidence>
<dbReference type="Gene3D" id="3.40.50.720">
    <property type="entry name" value="NAD(P)-binding Rossmann-like Domain"/>
    <property type="match status" value="1"/>
</dbReference>
<dbReference type="AlphaFoldDB" id="A0A917TK96"/>
<dbReference type="GO" id="GO:0004470">
    <property type="term" value="F:malic enzyme activity"/>
    <property type="evidence" value="ECO:0007669"/>
    <property type="project" value="InterPro"/>
</dbReference>
<dbReference type="InterPro" id="IPR037062">
    <property type="entry name" value="Malic_N_dom_sf"/>
</dbReference>
<dbReference type="Gene3D" id="3.40.50.10380">
    <property type="entry name" value="Malic enzyme, N-terminal domain"/>
    <property type="match status" value="1"/>
</dbReference>
<accession>A0A917TK96</accession>
<evidence type="ECO:0000313" key="4">
    <source>
        <dbReference type="EMBL" id="GGM26349.1"/>
    </source>
</evidence>
<sequence length="455" mass="46899">MVLTVRADTQDEAVSSLDFLEPGWGVAAVRHDGTGDLPGRRQLLVQVGDEAALHRLRRAASLDGRVVACTDRLRAMSAGGPIEVRPRPAFRAAEDLALLYTRGAARLAATIAADPGTASELTGRSNRVAVISDGSAVPGLGDLGPTAALPSLEAKAALCARLAGIDAVPICLDMGLARDADGTVAAVRAIAPTFGAIILTGIASPVCSDIERRLRLALDIPVFHDEQHGLPVVVLAGLRNALRVADKHMSTARVVILGTGVTAGAVTRLLLHAGVSDVTVCTPHGILGPQLRDLPAQTAWLAQQTNPRRLHGPQAQALAGADAVVDLSPAARLDQQLLATMAQPPVVFALSGPEPPAGATAITATDRPGHPNHITDLLAFPGILRGLLDAGAPRVTTDILLAATDVLAGLVSEDALGPHRLLPDVLDPQVPPTMAAAVAAVEASRCRARPRRTAG</sequence>
<evidence type="ECO:0000256" key="1">
    <source>
        <dbReference type="ARBA" id="ARBA00023002"/>
    </source>
</evidence>
<dbReference type="Pfam" id="PF00390">
    <property type="entry name" value="malic"/>
    <property type="match status" value="1"/>
</dbReference>
<dbReference type="InterPro" id="IPR012301">
    <property type="entry name" value="Malic_N_dom"/>
</dbReference>
<dbReference type="SMART" id="SM00919">
    <property type="entry name" value="Malic_M"/>
    <property type="match status" value="1"/>
</dbReference>
<gene>
    <name evidence="4" type="ORF">GCM10007977_029460</name>
</gene>
<dbReference type="GO" id="GO:0051287">
    <property type="term" value="F:NAD binding"/>
    <property type="evidence" value="ECO:0007669"/>
    <property type="project" value="InterPro"/>
</dbReference>
<dbReference type="InterPro" id="IPR012302">
    <property type="entry name" value="Malic_NAD-bd"/>
</dbReference>
<reference evidence="4" key="1">
    <citation type="journal article" date="2014" name="Int. J. Syst. Evol. Microbiol.">
        <title>Complete genome sequence of Corynebacterium casei LMG S-19264T (=DSM 44701T), isolated from a smear-ripened cheese.</title>
        <authorList>
            <consortium name="US DOE Joint Genome Institute (JGI-PGF)"/>
            <person name="Walter F."/>
            <person name="Albersmeier A."/>
            <person name="Kalinowski J."/>
            <person name="Ruckert C."/>
        </authorList>
    </citation>
    <scope>NUCLEOTIDE SEQUENCE</scope>
    <source>
        <strain evidence="4">JCM 19831</strain>
    </source>
</reference>
<dbReference type="EMBL" id="BMPI01000012">
    <property type="protein sequence ID" value="GGM26349.1"/>
    <property type="molecule type" value="Genomic_DNA"/>
</dbReference>
<dbReference type="SUPFAM" id="SSF53223">
    <property type="entry name" value="Aminoacid dehydrogenase-like, N-terminal domain"/>
    <property type="match status" value="1"/>
</dbReference>
<keyword evidence="5" id="KW-1185">Reference proteome</keyword>
<dbReference type="SMART" id="SM01274">
    <property type="entry name" value="malic"/>
    <property type="match status" value="1"/>
</dbReference>
<dbReference type="PANTHER" id="PTHR43237">
    <property type="entry name" value="NADP-DEPENDENT MALIC ENZYME"/>
    <property type="match status" value="1"/>
</dbReference>
<dbReference type="InterPro" id="IPR046346">
    <property type="entry name" value="Aminoacid_DH-like_N_sf"/>
</dbReference>
<dbReference type="GO" id="GO:0016616">
    <property type="term" value="F:oxidoreductase activity, acting on the CH-OH group of donors, NAD or NADP as acceptor"/>
    <property type="evidence" value="ECO:0007669"/>
    <property type="project" value="InterPro"/>
</dbReference>
<reference evidence="4" key="2">
    <citation type="submission" date="2020-09" db="EMBL/GenBank/DDBJ databases">
        <authorList>
            <person name="Sun Q."/>
            <person name="Ohkuma M."/>
        </authorList>
    </citation>
    <scope>NUCLEOTIDE SEQUENCE</scope>
    <source>
        <strain evidence="4">JCM 19831</strain>
    </source>
</reference>
<dbReference type="InterPro" id="IPR036291">
    <property type="entry name" value="NAD(P)-bd_dom_sf"/>
</dbReference>
<comment type="caution">
    <text evidence="4">The sequence shown here is derived from an EMBL/GenBank/DDBJ whole genome shotgun (WGS) entry which is preliminary data.</text>
</comment>
<keyword evidence="1" id="KW-0560">Oxidoreductase</keyword>
<dbReference type="SUPFAM" id="SSF51735">
    <property type="entry name" value="NAD(P)-binding Rossmann-fold domains"/>
    <property type="match status" value="1"/>
</dbReference>
<protein>
    <submittedName>
        <fullName evidence="4">Malate dehydrogenase</fullName>
    </submittedName>
</protein>
<feature type="domain" description="Malic enzyme NAD-binding" evidence="2">
    <location>
        <begin position="227"/>
        <end position="443"/>
    </location>
</feature>
<dbReference type="PANTHER" id="PTHR43237:SF4">
    <property type="entry name" value="NADP-DEPENDENT MALIC ENZYME"/>
    <property type="match status" value="1"/>
</dbReference>